<dbReference type="Gene3D" id="3.30.200.20">
    <property type="entry name" value="Phosphorylase Kinase, domain 1"/>
    <property type="match status" value="1"/>
</dbReference>
<dbReference type="PROSITE" id="PS00108">
    <property type="entry name" value="PROTEIN_KINASE_ST"/>
    <property type="match status" value="1"/>
</dbReference>
<evidence type="ECO:0000313" key="6">
    <source>
        <dbReference type="EMBL" id="TXT11008.1"/>
    </source>
</evidence>
<dbReference type="InterPro" id="IPR017441">
    <property type="entry name" value="Protein_kinase_ATP_BS"/>
</dbReference>
<name>A0A7D8V6M3_VANHU</name>
<feature type="compositionally biased region" description="Low complexity" evidence="4">
    <location>
        <begin position="1"/>
        <end position="19"/>
    </location>
</feature>
<dbReference type="InterPro" id="IPR011009">
    <property type="entry name" value="Kinase-like_dom_sf"/>
</dbReference>
<evidence type="ECO:0000259" key="5">
    <source>
        <dbReference type="PROSITE" id="PS50011"/>
    </source>
</evidence>
<keyword evidence="2 3" id="KW-0067">ATP-binding</keyword>
<dbReference type="InterPro" id="IPR008271">
    <property type="entry name" value="Ser/Thr_kinase_AS"/>
</dbReference>
<dbReference type="Proteomes" id="UP000473826">
    <property type="component" value="Unassembled WGS sequence"/>
</dbReference>
<dbReference type="FunFam" id="1.10.510.10:FF:001104">
    <property type="entry name" value="Unplaced genomic scaffold supercont1.234, whole genome shotgun sequence"/>
    <property type="match status" value="1"/>
</dbReference>
<dbReference type="GO" id="GO:0005737">
    <property type="term" value="C:cytoplasm"/>
    <property type="evidence" value="ECO:0007669"/>
    <property type="project" value="TreeGrafter"/>
</dbReference>
<accession>A0A7D8V6M3</accession>
<keyword evidence="7" id="KW-1185">Reference proteome</keyword>
<evidence type="ECO:0000256" key="2">
    <source>
        <dbReference type="ARBA" id="ARBA00022840"/>
    </source>
</evidence>
<feature type="domain" description="Protein kinase" evidence="5">
    <location>
        <begin position="79"/>
        <end position="394"/>
    </location>
</feature>
<proteinExistence type="predicted"/>
<gene>
    <name evidence="6" type="ORF">VHUM_01759</name>
</gene>
<feature type="region of interest" description="Disordered" evidence="4">
    <location>
        <begin position="1"/>
        <end position="66"/>
    </location>
</feature>
<dbReference type="GO" id="GO:0004674">
    <property type="term" value="F:protein serine/threonine kinase activity"/>
    <property type="evidence" value="ECO:0007669"/>
    <property type="project" value="TreeGrafter"/>
</dbReference>
<evidence type="ECO:0000256" key="1">
    <source>
        <dbReference type="ARBA" id="ARBA00022741"/>
    </source>
</evidence>
<dbReference type="Gene3D" id="1.10.510.10">
    <property type="entry name" value="Transferase(Phosphotransferase) domain 1"/>
    <property type="match status" value="1"/>
</dbReference>
<dbReference type="InterPro" id="IPR000719">
    <property type="entry name" value="Prot_kinase_dom"/>
</dbReference>
<dbReference type="EMBL" id="QKWK01000004">
    <property type="protein sequence ID" value="TXT11008.1"/>
    <property type="molecule type" value="Genomic_DNA"/>
</dbReference>
<dbReference type="SUPFAM" id="SSF56112">
    <property type="entry name" value="Protein kinase-like (PK-like)"/>
    <property type="match status" value="1"/>
</dbReference>
<evidence type="ECO:0000313" key="7">
    <source>
        <dbReference type="Proteomes" id="UP000473826"/>
    </source>
</evidence>
<keyword evidence="1 3" id="KW-0547">Nucleotide-binding</keyword>
<feature type="region of interest" description="Disordered" evidence="4">
    <location>
        <begin position="451"/>
        <end position="475"/>
    </location>
</feature>
<dbReference type="SMART" id="SM00220">
    <property type="entry name" value="S_TKc"/>
    <property type="match status" value="1"/>
</dbReference>
<dbReference type="AlphaFoldDB" id="A0A7D8V6M3"/>
<evidence type="ECO:0000256" key="3">
    <source>
        <dbReference type="PROSITE-ProRule" id="PRU10141"/>
    </source>
</evidence>
<dbReference type="PROSITE" id="PS00107">
    <property type="entry name" value="PROTEIN_KINASE_ATP"/>
    <property type="match status" value="1"/>
</dbReference>
<feature type="binding site" evidence="3">
    <location>
        <position position="108"/>
    </location>
    <ligand>
        <name>ATP</name>
        <dbReference type="ChEBI" id="CHEBI:30616"/>
    </ligand>
</feature>
<evidence type="ECO:0000256" key="4">
    <source>
        <dbReference type="SAM" id="MobiDB-lite"/>
    </source>
</evidence>
<dbReference type="OrthoDB" id="68483at2759"/>
<dbReference type="PANTHER" id="PTHR24346:SF77">
    <property type="entry name" value="SERINE THREONINE PROTEIN KINASE"/>
    <property type="match status" value="1"/>
</dbReference>
<dbReference type="PROSITE" id="PS50011">
    <property type="entry name" value="PROTEIN_KINASE_DOM"/>
    <property type="match status" value="1"/>
</dbReference>
<dbReference type="Pfam" id="PF00069">
    <property type="entry name" value="Pkinase"/>
    <property type="match status" value="1"/>
</dbReference>
<dbReference type="GO" id="GO:0005524">
    <property type="term" value="F:ATP binding"/>
    <property type="evidence" value="ECO:0007669"/>
    <property type="project" value="UniProtKB-UniRule"/>
</dbReference>
<feature type="compositionally biased region" description="Basic and acidic residues" evidence="4">
    <location>
        <begin position="119"/>
        <end position="128"/>
    </location>
</feature>
<comment type="caution">
    <text evidence="6">The sequence shown here is derived from an EMBL/GenBank/DDBJ whole genome shotgun (WGS) entry which is preliminary data.</text>
</comment>
<protein>
    <recommendedName>
        <fullName evidence="5">Protein kinase domain-containing protein</fullName>
    </recommendedName>
</protein>
<dbReference type="PANTHER" id="PTHR24346">
    <property type="entry name" value="MAP/MICROTUBULE AFFINITY-REGULATING KINASE"/>
    <property type="match status" value="1"/>
</dbReference>
<reference evidence="6 7" key="1">
    <citation type="journal article" date="2019" name="PLoS Genet.">
        <title>Convergent evolution of linked mating-type loci in basidiomycete fungi.</title>
        <authorList>
            <person name="Sun S."/>
            <person name="Coelho M.A."/>
            <person name="Heitman J."/>
            <person name="Nowrousian M."/>
        </authorList>
    </citation>
    <scope>NUCLEOTIDE SEQUENCE [LARGE SCALE GENOMIC DNA]</scope>
    <source>
        <strain evidence="6 7">CBS 4282</strain>
    </source>
</reference>
<dbReference type="GO" id="GO:0035556">
    <property type="term" value="P:intracellular signal transduction"/>
    <property type="evidence" value="ECO:0007669"/>
    <property type="project" value="TreeGrafter"/>
</dbReference>
<sequence length="588" mass="64308">MLGTSLPSSSASNASVSPSHLANSSPHLFDAPKRAPSPSSPDYRNVLRSSRQNSTHRVRETTLGSQRNTLDGARVVNQYKIGHTLGKGAFATVYSSLDVGTGEEYAMKEFSKSRLQNRMLHERQMKQQRERRRRPARPGVAAPPDPAPRPALSRSSTIDEEALKNDPLALIRREIAVMMKLDHPNLIKLYEAISLPSSDSLFLVLEYGAGGVLMNIEPGADATNAKPAFPIDQTREYFRQLVLSLEYLHHNGVTHRDIKPENILFSKDKALVKLADFGVSEMFEPKKTNDDRIKTQGGSPAFLSPEAFTAGSSNEVYGRPVDIWALGVTLYCMLTGTLPWNTAHPAELFTRVTTEEPEIKDEWPPALKELVTGMLTKDPAKRFTIPDIRANPWVTNYGESPLVDVEENLYYWGKEVVEPTVEEIKKAITSLRSLFTVVRAVNKMRRLQSISSQQRSLSSSLPVPSDTSGTSGSMDSYAVSVATGATTPDPSGSPKVDVEHGLPSNRAFSGLPPIDTSAPVFSDEPSTMDSPIEGDFVGSPVEMAASPAQVDSPLQCESPIDDADMAQHVIVESPKSEEIELVESPTAE</sequence>
<organism evidence="6 7">
    <name type="scientific">Vanrija humicola</name>
    <name type="common">Yeast</name>
    <name type="synonym">Cryptococcus humicola</name>
    <dbReference type="NCBI Taxonomy" id="5417"/>
    <lineage>
        <taxon>Eukaryota</taxon>
        <taxon>Fungi</taxon>
        <taxon>Dikarya</taxon>
        <taxon>Basidiomycota</taxon>
        <taxon>Agaricomycotina</taxon>
        <taxon>Tremellomycetes</taxon>
        <taxon>Trichosporonales</taxon>
        <taxon>Trichosporonaceae</taxon>
        <taxon>Vanrija</taxon>
    </lineage>
</organism>
<feature type="region of interest" description="Disordered" evidence="4">
    <location>
        <begin position="115"/>
        <end position="158"/>
    </location>
</feature>
<dbReference type="CDD" id="cd14008">
    <property type="entry name" value="STKc_LKB1_CaMKK"/>
    <property type="match status" value="1"/>
</dbReference>